<dbReference type="PANTHER" id="PTHR40448:SF1">
    <property type="entry name" value="TWO-COMPONENT SENSOR HISTIDINE KINASE"/>
    <property type="match status" value="1"/>
</dbReference>
<reference evidence="4" key="1">
    <citation type="submission" date="2014-12" db="EMBL/GenBank/DDBJ databases">
        <title>Genome sequence of Clostridium beijerinckii strain 59B.</title>
        <authorList>
            <person name="Little G.T."/>
            <person name="Minton N.P."/>
        </authorList>
    </citation>
    <scope>NUCLEOTIDE SEQUENCE [LARGE SCALE GENOMIC DNA]</scope>
    <source>
        <strain evidence="4">59B</strain>
    </source>
</reference>
<dbReference type="Gene3D" id="3.30.565.10">
    <property type="entry name" value="Histidine kinase-like ATPase, C-terminal domain"/>
    <property type="match status" value="1"/>
</dbReference>
<keyword evidence="1" id="KW-1133">Transmembrane helix</keyword>
<protein>
    <submittedName>
        <fullName evidence="3">Histidine kinase</fullName>
    </submittedName>
</protein>
<dbReference type="Proteomes" id="UP000031866">
    <property type="component" value="Chromosome"/>
</dbReference>
<keyword evidence="1" id="KW-0472">Membrane</keyword>
<feature type="transmembrane region" description="Helical" evidence="1">
    <location>
        <begin position="32"/>
        <end position="63"/>
    </location>
</feature>
<feature type="transmembrane region" description="Helical" evidence="1">
    <location>
        <begin position="172"/>
        <end position="193"/>
    </location>
</feature>
<keyword evidence="3" id="KW-0808">Transferase</keyword>
<feature type="domain" description="Sensor histidine kinase NatK-like C-terminal" evidence="2">
    <location>
        <begin position="309"/>
        <end position="410"/>
    </location>
</feature>
<feature type="transmembrane region" description="Helical" evidence="1">
    <location>
        <begin position="140"/>
        <end position="160"/>
    </location>
</feature>
<dbReference type="PANTHER" id="PTHR40448">
    <property type="entry name" value="TWO-COMPONENT SENSOR HISTIDINE KINASE"/>
    <property type="match status" value="1"/>
</dbReference>
<dbReference type="SUPFAM" id="SSF55874">
    <property type="entry name" value="ATPase domain of HSP90 chaperone/DNA topoisomerase II/histidine kinase"/>
    <property type="match status" value="1"/>
</dbReference>
<dbReference type="EMBL" id="CP010086">
    <property type="protein sequence ID" value="AJH01003.1"/>
    <property type="molecule type" value="Genomic_DNA"/>
</dbReference>
<evidence type="ECO:0000313" key="3">
    <source>
        <dbReference type="EMBL" id="AJH01003.1"/>
    </source>
</evidence>
<dbReference type="AlphaFoldDB" id="A0A0B5QSE7"/>
<sequence length="416" mass="48277">MLSSAIINGMNTFNIIYLWATLTKKNNDILKLALSVLIASILCTGIEVLQLNFIITYITIITIIKVVYKIDLKQAVLGFFLVLIIIISLELIFSALIDKFIFDNIFKAICVEGIILGGEIIFSKINLLNENFIFENKDNVVFIYSILICSIYAILFKISWYYDNIVILNNLFISSLIFGILALSQVLIYLYFIKVTREKESLKVSNEYNTVIDEIVQEIKQRQHDFVNYKNSIRGMVEVLSERDLKEAIRTYMKDEDIYDSKINELIYIDNVIVRSIIYRNMCRAKKNNITFKYEIENSVLDNILSYNEFSNLLNNLLNNAFDEVIKEECTVKYIEIKIFNKDKKSHLVVKNQIVNPSDINLDEIFTRGYSTKNIDTRGYGLYNVQQIVNLHNGYIKINIECNEILFDIYFNSSSG</sequence>
<dbReference type="RefSeq" id="WP_041899049.1">
    <property type="nucleotide sequence ID" value="NZ_CP010086.2"/>
</dbReference>
<dbReference type="Pfam" id="PF14501">
    <property type="entry name" value="HATPase_c_5"/>
    <property type="match status" value="1"/>
</dbReference>
<organism evidence="3 4">
    <name type="scientific">Clostridium beijerinckii</name>
    <name type="common">Clostridium MP</name>
    <dbReference type="NCBI Taxonomy" id="1520"/>
    <lineage>
        <taxon>Bacteria</taxon>
        <taxon>Bacillati</taxon>
        <taxon>Bacillota</taxon>
        <taxon>Clostridia</taxon>
        <taxon>Eubacteriales</taxon>
        <taxon>Clostridiaceae</taxon>
        <taxon>Clostridium</taxon>
    </lineage>
</organism>
<feature type="transmembrane region" description="Helical" evidence="1">
    <location>
        <begin position="75"/>
        <end position="93"/>
    </location>
</feature>
<proteinExistence type="predicted"/>
<dbReference type="InterPro" id="IPR032834">
    <property type="entry name" value="NatK-like_C"/>
</dbReference>
<gene>
    <name evidence="3" type="ORF">LF65_04465</name>
</gene>
<evidence type="ECO:0000256" key="1">
    <source>
        <dbReference type="SAM" id="Phobius"/>
    </source>
</evidence>
<accession>A0A0B5QSE7</accession>
<dbReference type="OrthoDB" id="9792686at2"/>
<dbReference type="InterPro" id="IPR036890">
    <property type="entry name" value="HATPase_C_sf"/>
</dbReference>
<dbReference type="GO" id="GO:0016301">
    <property type="term" value="F:kinase activity"/>
    <property type="evidence" value="ECO:0007669"/>
    <property type="project" value="UniProtKB-KW"/>
</dbReference>
<evidence type="ECO:0000259" key="2">
    <source>
        <dbReference type="Pfam" id="PF14501"/>
    </source>
</evidence>
<dbReference type="GO" id="GO:0042802">
    <property type="term" value="F:identical protein binding"/>
    <property type="evidence" value="ECO:0007669"/>
    <property type="project" value="TreeGrafter"/>
</dbReference>
<keyword evidence="3" id="KW-0418">Kinase</keyword>
<name>A0A0B5QSE7_CLOBE</name>
<keyword evidence="1" id="KW-0812">Transmembrane</keyword>
<dbReference type="KEGG" id="cbei:LF65_04465"/>
<evidence type="ECO:0000313" key="4">
    <source>
        <dbReference type="Proteomes" id="UP000031866"/>
    </source>
</evidence>
<dbReference type="STRING" id="1520.LF65_04465"/>